<protein>
    <submittedName>
        <fullName evidence="1">Minor capsid protein</fullName>
    </submittedName>
</protein>
<accession>A0A8S5S8G9</accession>
<name>A0A8S5S8G9_9CAUD</name>
<proteinExistence type="predicted"/>
<evidence type="ECO:0000313" key="1">
    <source>
        <dbReference type="EMBL" id="DAF47293.1"/>
    </source>
</evidence>
<dbReference type="EMBL" id="BK032553">
    <property type="protein sequence ID" value="DAF47293.1"/>
    <property type="molecule type" value="Genomic_DNA"/>
</dbReference>
<reference evidence="1" key="1">
    <citation type="journal article" date="2021" name="Proc. Natl. Acad. Sci. U.S.A.">
        <title>A Catalog of Tens of Thousands of Viruses from Human Metagenomes Reveals Hidden Associations with Chronic Diseases.</title>
        <authorList>
            <person name="Tisza M.J."/>
            <person name="Buck C.B."/>
        </authorList>
    </citation>
    <scope>NUCLEOTIDE SEQUENCE</scope>
    <source>
        <strain evidence="1">CtHNe8</strain>
    </source>
</reference>
<organism evidence="1">
    <name type="scientific">Siphoviridae sp. ctHNe8</name>
    <dbReference type="NCBI Taxonomy" id="2827827"/>
    <lineage>
        <taxon>Viruses</taxon>
        <taxon>Duplodnaviria</taxon>
        <taxon>Heunggongvirae</taxon>
        <taxon>Uroviricota</taxon>
        <taxon>Caudoviricetes</taxon>
    </lineage>
</organism>
<sequence>MIVGKIKVDMMPVNTIIQRHGLGPGGDVQRFHTQNVLSRIQKYMPYRTGLTIKTMIAASPTSEPFITVPGPYARYLYEGKVMVNAATGKGPPVIPHVGPRWRRGTQLKATDRPLEYTQTKNPLAGPHWDRRLVAAEMDAMQADLQRYVKLRGAK</sequence>